<dbReference type="PANTHER" id="PTHR20881">
    <property type="entry name" value="3-METHYL-2-OXOBUTANOATE HYDROXYMETHYLTRANSFERASE"/>
    <property type="match status" value="1"/>
</dbReference>
<evidence type="ECO:0000256" key="3">
    <source>
        <dbReference type="ARBA" id="ARBA00022679"/>
    </source>
</evidence>
<dbReference type="UniPathway" id="UPA00241"/>
<comment type="function">
    <text evidence="6">Catalyzes the reversible reaction in which hydroxymethyl group from 5,10-methylenetetrahydrofolate is transferred onto alpha-ketoisovalerate to form ketopantoate.</text>
</comment>
<evidence type="ECO:0000256" key="5">
    <source>
        <dbReference type="ARBA" id="ARBA00022993"/>
    </source>
</evidence>
<evidence type="ECO:0000256" key="1">
    <source>
        <dbReference type="ARBA" id="ARBA00005033"/>
    </source>
</evidence>
<dbReference type="GO" id="GO:0015937">
    <property type="term" value="P:coenzyme A biosynthetic process"/>
    <property type="evidence" value="ECO:0007669"/>
    <property type="project" value="UniProtKB-UniRule"/>
</dbReference>
<dbReference type="Pfam" id="PF02548">
    <property type="entry name" value="Pantoate_transf"/>
    <property type="match status" value="1"/>
</dbReference>
<name>A0A348B6J5_9CREN</name>
<feature type="active site" description="Proton acceptor" evidence="6 7">
    <location>
        <position position="178"/>
    </location>
</feature>
<feature type="binding site" evidence="6 8">
    <location>
        <position position="83"/>
    </location>
    <ligand>
        <name>3-methyl-2-oxobutanoate</name>
        <dbReference type="ChEBI" id="CHEBI:11851"/>
    </ligand>
</feature>
<evidence type="ECO:0000256" key="7">
    <source>
        <dbReference type="PIRSR" id="PIRSR000388-1"/>
    </source>
</evidence>
<feature type="region of interest" description="Disordered" evidence="10">
    <location>
        <begin position="252"/>
        <end position="275"/>
    </location>
</feature>
<comment type="catalytic activity">
    <reaction evidence="6">
        <text>(6R)-5,10-methylene-5,6,7,8-tetrahydrofolate + 3-methyl-2-oxobutanoate + H2O = 2-dehydropantoate + (6S)-5,6,7,8-tetrahydrofolate</text>
        <dbReference type="Rhea" id="RHEA:11824"/>
        <dbReference type="ChEBI" id="CHEBI:11561"/>
        <dbReference type="ChEBI" id="CHEBI:11851"/>
        <dbReference type="ChEBI" id="CHEBI:15377"/>
        <dbReference type="ChEBI" id="CHEBI:15636"/>
        <dbReference type="ChEBI" id="CHEBI:57453"/>
        <dbReference type="EC" id="2.1.2.11"/>
    </reaction>
</comment>
<reference evidence="11" key="3">
    <citation type="journal article" date="2019" name="BMC Res. Notes">
        <title>Complete genome sequence of the Sulfodiicoccus acidiphilus strain HS-1T, the first crenarchaeon that lacks polB3, isolated from an acidic hot spring in Ohwaku-dani, Hakone, Japan.</title>
        <authorList>
            <person name="Sakai H.D."/>
            <person name="Kurosawa N."/>
        </authorList>
    </citation>
    <scope>NUCLEOTIDE SEQUENCE</scope>
    <source>
        <strain evidence="11">HS-1</strain>
    </source>
</reference>
<dbReference type="EMBL" id="BMQS01000026">
    <property type="protein sequence ID" value="GGU03657.1"/>
    <property type="molecule type" value="Genomic_DNA"/>
</dbReference>
<evidence type="ECO:0000256" key="6">
    <source>
        <dbReference type="HAMAP-Rule" id="MF_00156"/>
    </source>
</evidence>
<evidence type="ECO:0000313" key="13">
    <source>
        <dbReference type="Proteomes" id="UP000276741"/>
    </source>
</evidence>
<keyword evidence="6 9" id="KW-0479">Metal-binding</keyword>
<dbReference type="GO" id="GO:0000287">
    <property type="term" value="F:magnesium ion binding"/>
    <property type="evidence" value="ECO:0007669"/>
    <property type="project" value="TreeGrafter"/>
</dbReference>
<dbReference type="Gene3D" id="3.20.20.60">
    <property type="entry name" value="Phosphoenolpyruvate-binding domains"/>
    <property type="match status" value="1"/>
</dbReference>
<dbReference type="FunFam" id="3.20.20.60:FF:000003">
    <property type="entry name" value="3-methyl-2-oxobutanoate hydroxymethyltransferase"/>
    <property type="match status" value="1"/>
</dbReference>
<dbReference type="Proteomes" id="UP000616143">
    <property type="component" value="Unassembled WGS sequence"/>
</dbReference>
<accession>A0A348B6J5</accession>
<keyword evidence="13" id="KW-1185">Reference proteome</keyword>
<keyword evidence="5 6" id="KW-0173">Coenzyme A biosynthesis</keyword>
<comment type="pathway">
    <text evidence="6">Cofactor biosynthesis; coenzyme A biosynthesis.</text>
</comment>
<comment type="subcellular location">
    <subcellularLocation>
        <location evidence="6">Cytoplasm</location>
    </subcellularLocation>
</comment>
<evidence type="ECO:0000256" key="8">
    <source>
        <dbReference type="PIRSR" id="PIRSR000388-2"/>
    </source>
</evidence>
<dbReference type="GeneID" id="38667642"/>
<evidence type="ECO:0000256" key="9">
    <source>
        <dbReference type="PIRSR" id="PIRSR000388-3"/>
    </source>
</evidence>
<evidence type="ECO:0000256" key="2">
    <source>
        <dbReference type="ARBA" id="ARBA00008676"/>
    </source>
</evidence>
<feature type="binding site" evidence="6 8">
    <location>
        <begin position="44"/>
        <end position="45"/>
    </location>
    <ligand>
        <name>3-methyl-2-oxobutanoate</name>
        <dbReference type="ChEBI" id="CHEBI:11851"/>
    </ligand>
</feature>
<comment type="pathway">
    <text evidence="1">Cofactor biosynthesis; (R)-pantothenate biosynthesis; (R)-pantoate from 3-methyl-2-oxobutanoate: step 1/2.</text>
</comment>
<reference evidence="12" key="4">
    <citation type="submission" date="2020-09" db="EMBL/GenBank/DDBJ databases">
        <authorList>
            <person name="Sun Q."/>
            <person name="Ohkuma M."/>
        </authorList>
    </citation>
    <scope>NUCLEOTIDE SEQUENCE</scope>
    <source>
        <strain evidence="12">JCM 31740</strain>
    </source>
</reference>
<comment type="cofactor">
    <cofactor evidence="6 9">
        <name>Mg(2+)</name>
        <dbReference type="ChEBI" id="CHEBI:18420"/>
    </cofactor>
    <text evidence="6 9">Binds 1 Mg(2+) ion per subunit.</text>
</comment>
<dbReference type="Proteomes" id="UP000276741">
    <property type="component" value="Chromosome"/>
</dbReference>
<protein>
    <recommendedName>
        <fullName evidence="6">3-methyl-2-oxobutanoate hydroxymethyltransferase</fullName>
        <ecNumber evidence="6">2.1.2.11</ecNumber>
    </recommendedName>
    <alternativeName>
        <fullName evidence="6">Ketopantoate hydroxymethyltransferase</fullName>
        <shortName evidence="6">KPHMT</shortName>
    </alternativeName>
</protein>
<reference evidence="13" key="2">
    <citation type="submission" date="2018-04" db="EMBL/GenBank/DDBJ databases">
        <title>Complete genome sequence of Sulfodiicoccus acidiphilus strain HS-1.</title>
        <authorList>
            <person name="Sakai H.D."/>
            <person name="Kurosawa N."/>
        </authorList>
    </citation>
    <scope>NUCLEOTIDE SEQUENCE [LARGE SCALE GENOMIC DNA]</scope>
    <source>
        <strain evidence="13">HS-1</strain>
    </source>
</reference>
<keyword evidence="3 6" id="KW-0808">Transferase</keyword>
<dbReference type="InterPro" id="IPR040442">
    <property type="entry name" value="Pyrv_kinase-like_dom_sf"/>
</dbReference>
<dbReference type="EC" id="2.1.2.11" evidence="6"/>
<dbReference type="GO" id="GO:0032259">
    <property type="term" value="P:methylation"/>
    <property type="evidence" value="ECO:0007669"/>
    <property type="project" value="UniProtKB-KW"/>
</dbReference>
<dbReference type="HAMAP" id="MF_00156">
    <property type="entry name" value="PanB"/>
    <property type="match status" value="1"/>
</dbReference>
<comment type="similarity">
    <text evidence="2 6">Belongs to the PanB family.</text>
</comment>
<dbReference type="GO" id="GO:0003864">
    <property type="term" value="F:3-methyl-2-oxobutanoate hydroxymethyltransferase activity"/>
    <property type="evidence" value="ECO:0007669"/>
    <property type="project" value="UniProtKB-UniRule"/>
</dbReference>
<dbReference type="GO" id="GO:0005737">
    <property type="term" value="C:cytoplasm"/>
    <property type="evidence" value="ECO:0007669"/>
    <property type="project" value="UniProtKB-SubCell"/>
</dbReference>
<feature type="binding site" evidence="6 9">
    <location>
        <position position="83"/>
    </location>
    <ligand>
        <name>Mg(2+)</name>
        <dbReference type="ChEBI" id="CHEBI:18420"/>
    </ligand>
</feature>
<feature type="binding site" evidence="6 9">
    <location>
        <position position="44"/>
    </location>
    <ligand>
        <name>Mg(2+)</name>
        <dbReference type="ChEBI" id="CHEBI:18420"/>
    </ligand>
</feature>
<sequence>MNKKTWRDIVKKKGKEKITVLTAYDFPTAKALAETELDSILVGDSGGMNVLGYDSTLPVTMEDMEMFTRAVARARPPQLIVADMPFMSYEISVERALENAARLVRCGAEAVKIEGGKEVTEVVSALVRAGIPVMGHVGLTPQRVLRIGGYRTMGSEVDQLVEDAKALERAGAFSVVVENSYAEAARAVTESLSVPTICIGAGPHCDGQVLVIHDILGMSDVRPYFARMYRNLREEIRAAVQEYVRDVKSGSFPSSENYKERKPHLNAKENATKVT</sequence>
<dbReference type="NCBIfam" id="TIGR00222">
    <property type="entry name" value="panB"/>
    <property type="match status" value="1"/>
</dbReference>
<evidence type="ECO:0000256" key="4">
    <source>
        <dbReference type="ARBA" id="ARBA00022842"/>
    </source>
</evidence>
<gene>
    <name evidence="6" type="primary">panB</name>
    <name evidence="12" type="ORF">GCM10007116_20650</name>
    <name evidence="11" type="ORF">HS1genome_2186</name>
</gene>
<dbReference type="AlphaFoldDB" id="A0A348B6J5"/>
<dbReference type="KEGG" id="sacd:HS1genome_2186"/>
<comment type="subunit">
    <text evidence="6">Homodecamer; pentamer of dimers.</text>
</comment>
<reference evidence="12" key="1">
    <citation type="journal article" date="2014" name="Int. J. Syst. Evol. Microbiol.">
        <title>Complete genome sequence of Corynebacterium casei LMG S-19264T (=DSM 44701T), isolated from a smear-ripened cheese.</title>
        <authorList>
            <consortium name="US DOE Joint Genome Institute (JGI-PGF)"/>
            <person name="Walter F."/>
            <person name="Albersmeier A."/>
            <person name="Kalinowski J."/>
            <person name="Ruckert C."/>
        </authorList>
    </citation>
    <scope>NUCLEOTIDE SEQUENCE</scope>
    <source>
        <strain evidence="12">JCM 31740</strain>
    </source>
</reference>
<keyword evidence="6" id="KW-0963">Cytoplasm</keyword>
<dbReference type="GO" id="GO:0008168">
    <property type="term" value="F:methyltransferase activity"/>
    <property type="evidence" value="ECO:0007669"/>
    <property type="project" value="UniProtKB-KW"/>
</dbReference>
<dbReference type="PIRSF" id="PIRSF000388">
    <property type="entry name" value="Pantoate_hydroxy_MeTrfase"/>
    <property type="match status" value="1"/>
</dbReference>
<dbReference type="OrthoDB" id="8414at2157"/>
<dbReference type="GO" id="GO:0015940">
    <property type="term" value="P:pantothenate biosynthetic process"/>
    <property type="evidence" value="ECO:0007669"/>
    <property type="project" value="UniProtKB-UniRule"/>
</dbReference>
<evidence type="ECO:0000313" key="12">
    <source>
        <dbReference type="EMBL" id="GGU03657.1"/>
    </source>
</evidence>
<dbReference type="EMBL" id="AP018553">
    <property type="protein sequence ID" value="BBD73797.1"/>
    <property type="molecule type" value="Genomic_DNA"/>
</dbReference>
<dbReference type="PANTHER" id="PTHR20881:SF0">
    <property type="entry name" value="3-METHYL-2-OXOBUTANOATE HYDROXYMETHYLTRANSFERASE"/>
    <property type="match status" value="1"/>
</dbReference>
<evidence type="ECO:0000256" key="10">
    <source>
        <dbReference type="SAM" id="MobiDB-lite"/>
    </source>
</evidence>
<dbReference type="InterPro" id="IPR015813">
    <property type="entry name" value="Pyrv/PenolPyrv_kinase-like_dom"/>
</dbReference>
<dbReference type="RefSeq" id="WP_126451057.1">
    <property type="nucleotide sequence ID" value="NZ_AP018553.1"/>
</dbReference>
<organism evidence="11 13">
    <name type="scientific">Sulfodiicoccus acidiphilus</name>
    <dbReference type="NCBI Taxonomy" id="1670455"/>
    <lineage>
        <taxon>Archaea</taxon>
        <taxon>Thermoproteota</taxon>
        <taxon>Thermoprotei</taxon>
        <taxon>Sulfolobales</taxon>
        <taxon>Sulfolobaceae</taxon>
        <taxon>Sulfodiicoccus</taxon>
    </lineage>
</organism>
<keyword evidence="11" id="KW-0489">Methyltransferase</keyword>
<dbReference type="SUPFAM" id="SSF51621">
    <property type="entry name" value="Phosphoenolpyruvate/pyruvate domain"/>
    <property type="match status" value="1"/>
</dbReference>
<evidence type="ECO:0000313" key="11">
    <source>
        <dbReference type="EMBL" id="BBD73797.1"/>
    </source>
</evidence>
<keyword evidence="4 6" id="KW-0460">Magnesium</keyword>
<dbReference type="NCBIfam" id="NF001452">
    <property type="entry name" value="PRK00311.1"/>
    <property type="match status" value="1"/>
</dbReference>
<proteinExistence type="inferred from homology"/>
<feature type="binding site" evidence="6 9">
    <location>
        <position position="114"/>
    </location>
    <ligand>
        <name>Mg(2+)</name>
        <dbReference type="ChEBI" id="CHEBI:18420"/>
    </ligand>
</feature>
<dbReference type="InterPro" id="IPR003700">
    <property type="entry name" value="Pantoate_hydroxy_MeTrfase"/>
</dbReference>
<dbReference type="CDD" id="cd06557">
    <property type="entry name" value="KPHMT-like"/>
    <property type="match status" value="1"/>
</dbReference>
<feature type="binding site" evidence="6 8">
    <location>
        <position position="112"/>
    </location>
    <ligand>
        <name>3-methyl-2-oxobutanoate</name>
        <dbReference type="ChEBI" id="CHEBI:11851"/>
    </ligand>
</feature>
<feature type="compositionally biased region" description="Basic and acidic residues" evidence="10">
    <location>
        <begin position="266"/>
        <end position="275"/>
    </location>
</feature>